<dbReference type="AlphaFoldDB" id="A0A1H3XWI3"/>
<organism evidence="2 3">
    <name type="scientific">Flavobacterium gillisiae</name>
    <dbReference type="NCBI Taxonomy" id="150146"/>
    <lineage>
        <taxon>Bacteria</taxon>
        <taxon>Pseudomonadati</taxon>
        <taxon>Bacteroidota</taxon>
        <taxon>Flavobacteriia</taxon>
        <taxon>Flavobacteriales</taxon>
        <taxon>Flavobacteriaceae</taxon>
        <taxon>Flavobacterium</taxon>
    </lineage>
</organism>
<keyword evidence="3" id="KW-1185">Reference proteome</keyword>
<keyword evidence="1" id="KW-1133">Transmembrane helix</keyword>
<dbReference type="EMBL" id="FNRD01000001">
    <property type="protein sequence ID" value="SEA03817.1"/>
    <property type="molecule type" value="Genomic_DNA"/>
</dbReference>
<gene>
    <name evidence="2" type="ORF">SAMN05443667_101700</name>
</gene>
<keyword evidence="1" id="KW-0472">Membrane</keyword>
<evidence type="ECO:0000256" key="1">
    <source>
        <dbReference type="SAM" id="Phobius"/>
    </source>
</evidence>
<sequence length="57" mass="6811">MVFVIIPLFFDNLLIFSSYIFILTFQLNYKTPFVLRFNFIGITFEVRNQKVSLSINK</sequence>
<evidence type="ECO:0000313" key="3">
    <source>
        <dbReference type="Proteomes" id="UP000198951"/>
    </source>
</evidence>
<dbReference type="Proteomes" id="UP000198951">
    <property type="component" value="Unassembled WGS sequence"/>
</dbReference>
<feature type="transmembrane region" description="Helical" evidence="1">
    <location>
        <begin position="6"/>
        <end position="27"/>
    </location>
</feature>
<proteinExistence type="predicted"/>
<name>A0A1H3XWI3_9FLAO</name>
<evidence type="ECO:0000313" key="2">
    <source>
        <dbReference type="EMBL" id="SEA03817.1"/>
    </source>
</evidence>
<dbReference type="STRING" id="150146.SAMN05443667_101700"/>
<keyword evidence="1" id="KW-0812">Transmembrane</keyword>
<protein>
    <submittedName>
        <fullName evidence="2">Uncharacterized protein</fullName>
    </submittedName>
</protein>
<accession>A0A1H3XWI3</accession>
<reference evidence="3" key="1">
    <citation type="submission" date="2016-10" db="EMBL/GenBank/DDBJ databases">
        <authorList>
            <person name="Varghese N."/>
            <person name="Submissions S."/>
        </authorList>
    </citation>
    <scope>NUCLEOTIDE SEQUENCE [LARGE SCALE GENOMIC DNA]</scope>
    <source>
        <strain evidence="3">DSM 22376</strain>
    </source>
</reference>